<dbReference type="OrthoDB" id="9804695at2"/>
<dbReference type="SMART" id="SM00881">
    <property type="entry name" value="CoA_binding"/>
    <property type="match status" value="1"/>
</dbReference>
<dbReference type="SUPFAM" id="SSF51735">
    <property type="entry name" value="NAD(P)-binding Rossmann-fold domains"/>
    <property type="match status" value="1"/>
</dbReference>
<dbReference type="PANTHER" id="PTHR33303">
    <property type="entry name" value="CYTOPLASMIC PROTEIN-RELATED"/>
    <property type="match status" value="1"/>
</dbReference>
<proteinExistence type="predicted"/>
<dbReference type="KEGG" id="lit:FPZ52_02970"/>
<organism evidence="2 3">
    <name type="scientific">Qingshengfaniella alkalisoli</name>
    <dbReference type="NCBI Taxonomy" id="2599296"/>
    <lineage>
        <taxon>Bacteria</taxon>
        <taxon>Pseudomonadati</taxon>
        <taxon>Pseudomonadota</taxon>
        <taxon>Alphaproteobacteria</taxon>
        <taxon>Rhodobacterales</taxon>
        <taxon>Paracoccaceae</taxon>
        <taxon>Qingshengfaniella</taxon>
    </lineage>
</organism>
<reference evidence="2 3" key="1">
    <citation type="submission" date="2019-07" db="EMBL/GenBank/DDBJ databases">
        <title>Litoreibacter alkalisoli sp. nov., isolated from saline-alkaline soil.</title>
        <authorList>
            <person name="Wang S."/>
            <person name="Xu L."/>
            <person name="Xing Y.-T."/>
            <person name="Sun J.-Q."/>
        </authorList>
    </citation>
    <scope>NUCLEOTIDE SEQUENCE [LARGE SCALE GENOMIC DNA]</scope>
    <source>
        <strain evidence="2 3">LN3S51</strain>
    </source>
</reference>
<name>A0A5B8ISU5_9RHOB</name>
<dbReference type="RefSeq" id="WP_146363554.1">
    <property type="nucleotide sequence ID" value="NZ_CP042261.1"/>
</dbReference>
<evidence type="ECO:0000259" key="1">
    <source>
        <dbReference type="SMART" id="SM00881"/>
    </source>
</evidence>
<dbReference type="PANTHER" id="PTHR33303:SF2">
    <property type="entry name" value="COA-BINDING DOMAIN-CONTAINING PROTEIN"/>
    <property type="match status" value="1"/>
</dbReference>
<sequence length="141" mass="15557">MDETDRQIETILRRTKVIALVGASAKPERPSHYVGEFLRSKGYRVIGINPGLAGQELYGEIVYASLSDIPASIPVDMVDIFRRSEQVGPVVDEALEVLPGLHTIWMQIGVTNEEAAERAQAKGIDVVQNRCPKAEYPRLIG</sequence>
<feature type="domain" description="CoA-binding" evidence="1">
    <location>
        <begin position="11"/>
        <end position="110"/>
    </location>
</feature>
<evidence type="ECO:0000313" key="3">
    <source>
        <dbReference type="Proteomes" id="UP000318483"/>
    </source>
</evidence>
<dbReference type="InterPro" id="IPR036291">
    <property type="entry name" value="NAD(P)-bd_dom_sf"/>
</dbReference>
<dbReference type="Gene3D" id="3.40.50.720">
    <property type="entry name" value="NAD(P)-binding Rossmann-like Domain"/>
    <property type="match status" value="1"/>
</dbReference>
<dbReference type="EMBL" id="CP042261">
    <property type="protein sequence ID" value="QDY68684.1"/>
    <property type="molecule type" value="Genomic_DNA"/>
</dbReference>
<accession>A0A5B8ISU5</accession>
<dbReference type="AlphaFoldDB" id="A0A5B8ISU5"/>
<protein>
    <submittedName>
        <fullName evidence="2">CoA-binding protein</fullName>
    </submittedName>
</protein>
<dbReference type="Proteomes" id="UP000318483">
    <property type="component" value="Chromosome"/>
</dbReference>
<dbReference type="InterPro" id="IPR003781">
    <property type="entry name" value="CoA-bd"/>
</dbReference>
<dbReference type="Pfam" id="PF13380">
    <property type="entry name" value="CoA_binding_2"/>
    <property type="match status" value="1"/>
</dbReference>
<evidence type="ECO:0000313" key="2">
    <source>
        <dbReference type="EMBL" id="QDY68684.1"/>
    </source>
</evidence>
<gene>
    <name evidence="2" type="ORF">FPZ52_02970</name>
</gene>
<keyword evidence="3" id="KW-1185">Reference proteome</keyword>